<sequence length="205" mass="22487">MRGLLAVALAKRIGQPLTVEVAREVVAECLPDLSVGAVAVERRGDLVFQAEQLGPDPAAGELAAQRLRFLEETLPPGVPAHVQWDELRQIERSGQLLILTVRRDGQLLGSVWLNLYQDLNTGEPVACDDMLFMEQGARGGMVVVHLWRYAERVLAQLGRVQMSCHSREANNAGRLARFVGGQITHTGFSKRIGCGQERAQRAGKD</sequence>
<gene>
    <name evidence="1" type="ORF">CTTA_3477</name>
</gene>
<proteinExistence type="predicted"/>
<dbReference type="RefSeq" id="WP_149356233.1">
    <property type="nucleotide sequence ID" value="NZ_BKBW01000007.1"/>
</dbReference>
<evidence type="ECO:0008006" key="3">
    <source>
        <dbReference type="Google" id="ProtNLM"/>
    </source>
</evidence>
<dbReference type="Proteomes" id="UP000323105">
    <property type="component" value="Unassembled WGS sequence"/>
</dbReference>
<dbReference type="SUPFAM" id="SSF55729">
    <property type="entry name" value="Acyl-CoA N-acyltransferases (Nat)"/>
    <property type="match status" value="1"/>
</dbReference>
<name>A0A5A7MFN7_COMTE</name>
<dbReference type="InterPro" id="IPR016181">
    <property type="entry name" value="Acyl_CoA_acyltransferase"/>
</dbReference>
<comment type="caution">
    <text evidence="1">The sequence shown here is derived from an EMBL/GenBank/DDBJ whole genome shotgun (WGS) entry which is preliminary data.</text>
</comment>
<evidence type="ECO:0000313" key="1">
    <source>
        <dbReference type="EMBL" id="GEQ76472.1"/>
    </source>
</evidence>
<organism evidence="1 2">
    <name type="scientific">Comamonas testosteroni</name>
    <name type="common">Pseudomonas testosteroni</name>
    <dbReference type="NCBI Taxonomy" id="285"/>
    <lineage>
        <taxon>Bacteria</taxon>
        <taxon>Pseudomonadati</taxon>
        <taxon>Pseudomonadota</taxon>
        <taxon>Betaproteobacteria</taxon>
        <taxon>Burkholderiales</taxon>
        <taxon>Comamonadaceae</taxon>
        <taxon>Comamonas</taxon>
    </lineage>
</organism>
<protein>
    <recommendedName>
        <fullName evidence="3">GCN5-related N-acetyltransferase</fullName>
    </recommendedName>
</protein>
<dbReference type="EMBL" id="BKBW01000007">
    <property type="protein sequence ID" value="GEQ76472.1"/>
    <property type="molecule type" value="Genomic_DNA"/>
</dbReference>
<accession>A0A5A7MFN7</accession>
<reference evidence="1 2" key="1">
    <citation type="journal article" date="2019" name="Microbiol. Resour. Announc.">
        <title>Draft Genome Sequence of Comamonas testosteroni TA441, a Bacterium That Has a Cryptic Phenol Degradation Gene Cluster.</title>
        <authorList>
            <person name="Arai H."/>
            <person name="Ishii M."/>
        </authorList>
    </citation>
    <scope>NUCLEOTIDE SEQUENCE [LARGE SCALE GENOMIC DNA]</scope>
    <source>
        <strain evidence="1 2">TA441</strain>
    </source>
</reference>
<dbReference type="AlphaFoldDB" id="A0A5A7MFN7"/>
<evidence type="ECO:0000313" key="2">
    <source>
        <dbReference type="Proteomes" id="UP000323105"/>
    </source>
</evidence>
<dbReference type="Gene3D" id="3.40.630.30">
    <property type="match status" value="1"/>
</dbReference>